<keyword evidence="3 7" id="KW-1133">Transmembrane helix</keyword>
<feature type="compositionally biased region" description="Polar residues" evidence="6">
    <location>
        <begin position="836"/>
        <end position="848"/>
    </location>
</feature>
<protein>
    <submittedName>
        <fullName evidence="11">Ankyrin repeat domain-containing 11</fullName>
    </submittedName>
</protein>
<feature type="domain" description="KRIT1 ARM-repeats" evidence="10">
    <location>
        <begin position="847"/>
        <end position="993"/>
    </location>
</feature>
<evidence type="ECO:0000256" key="1">
    <source>
        <dbReference type="ARBA" id="ARBA00004141"/>
    </source>
</evidence>
<dbReference type="Pfam" id="PF02544">
    <property type="entry name" value="Steroid_dh"/>
    <property type="match status" value="1"/>
</dbReference>
<organism evidence="11 12">
    <name type="scientific">Hyphodiscus hymeniophilus</name>
    <dbReference type="NCBI Taxonomy" id="353542"/>
    <lineage>
        <taxon>Eukaryota</taxon>
        <taxon>Fungi</taxon>
        <taxon>Dikarya</taxon>
        <taxon>Ascomycota</taxon>
        <taxon>Pezizomycotina</taxon>
        <taxon>Leotiomycetes</taxon>
        <taxon>Helotiales</taxon>
        <taxon>Hyphodiscaceae</taxon>
        <taxon>Hyphodiscus</taxon>
    </lineage>
</organism>
<feature type="region of interest" description="Disordered" evidence="6">
    <location>
        <begin position="1735"/>
        <end position="1790"/>
    </location>
</feature>
<feature type="compositionally biased region" description="Polar residues" evidence="6">
    <location>
        <begin position="1735"/>
        <end position="1759"/>
    </location>
</feature>
<comment type="caution">
    <text evidence="11">The sequence shown here is derived from an EMBL/GenBank/DDBJ whole genome shotgun (WGS) entry which is preliminary data.</text>
</comment>
<feature type="compositionally biased region" description="Basic and acidic residues" evidence="6">
    <location>
        <begin position="796"/>
        <end position="809"/>
    </location>
</feature>
<reference evidence="11" key="1">
    <citation type="submission" date="2019-07" db="EMBL/GenBank/DDBJ databases">
        <title>Hyphodiscus hymeniophilus genome sequencing and assembly.</title>
        <authorList>
            <person name="Kramer G."/>
            <person name="Nodwell J."/>
        </authorList>
    </citation>
    <scope>NUCLEOTIDE SEQUENCE</scope>
    <source>
        <strain evidence="11">ATCC 34498</strain>
    </source>
</reference>
<proteinExistence type="predicted"/>
<evidence type="ECO:0000256" key="3">
    <source>
        <dbReference type="ARBA" id="ARBA00022989"/>
    </source>
</evidence>
<feature type="domain" description="3-oxo-5-alpha-steroid 4-dehydrogenase C-terminal" evidence="8">
    <location>
        <begin position="151"/>
        <end position="261"/>
    </location>
</feature>
<dbReference type="PANTHER" id="PTHR24149:SF14">
    <property type="entry name" value="ANKYRIN REPEAT DOMAIN 12"/>
    <property type="match status" value="1"/>
</dbReference>
<feature type="compositionally biased region" description="Low complexity" evidence="6">
    <location>
        <begin position="1145"/>
        <end position="1155"/>
    </location>
</feature>
<feature type="transmembrane region" description="Helical" evidence="7">
    <location>
        <begin position="108"/>
        <end position="127"/>
    </location>
</feature>
<feature type="compositionally biased region" description="Polar residues" evidence="6">
    <location>
        <begin position="344"/>
        <end position="356"/>
    </location>
</feature>
<feature type="compositionally biased region" description="Low complexity" evidence="6">
    <location>
        <begin position="499"/>
        <end position="517"/>
    </location>
</feature>
<evidence type="ECO:0000313" key="12">
    <source>
        <dbReference type="Proteomes" id="UP000785200"/>
    </source>
</evidence>
<accession>A0A9P6VR90</accession>
<dbReference type="PROSITE" id="PS50244">
    <property type="entry name" value="S5A_REDUCTASE"/>
    <property type="match status" value="1"/>
</dbReference>
<keyword evidence="2 7" id="KW-0812">Transmembrane</keyword>
<feature type="repeat" description="ANK" evidence="5">
    <location>
        <begin position="737"/>
        <end position="769"/>
    </location>
</feature>
<dbReference type="InterPro" id="IPR053210">
    <property type="entry name" value="ANKRD12"/>
</dbReference>
<feature type="compositionally biased region" description="Polar residues" evidence="6">
    <location>
        <begin position="545"/>
        <end position="555"/>
    </location>
</feature>
<feature type="compositionally biased region" description="Polar residues" evidence="6">
    <location>
        <begin position="476"/>
        <end position="497"/>
    </location>
</feature>
<feature type="compositionally biased region" description="Basic and acidic residues" evidence="6">
    <location>
        <begin position="1156"/>
        <end position="1170"/>
    </location>
</feature>
<feature type="compositionally biased region" description="Basic and acidic residues" evidence="6">
    <location>
        <begin position="1255"/>
        <end position="1266"/>
    </location>
</feature>
<feature type="compositionally biased region" description="Polar residues" evidence="6">
    <location>
        <begin position="1267"/>
        <end position="1281"/>
    </location>
</feature>
<evidence type="ECO:0000259" key="9">
    <source>
        <dbReference type="Pfam" id="PF24513"/>
    </source>
</evidence>
<evidence type="ECO:0000259" key="10">
    <source>
        <dbReference type="Pfam" id="PF24521"/>
    </source>
</evidence>
<feature type="region of interest" description="Disordered" evidence="6">
    <location>
        <begin position="342"/>
        <end position="641"/>
    </location>
</feature>
<dbReference type="Proteomes" id="UP000785200">
    <property type="component" value="Unassembled WGS sequence"/>
</dbReference>
<feature type="compositionally biased region" description="Basic and acidic residues" evidence="6">
    <location>
        <begin position="1008"/>
        <end position="1028"/>
    </location>
</feature>
<dbReference type="GO" id="GO:0005654">
    <property type="term" value="C:nucleoplasm"/>
    <property type="evidence" value="ECO:0007669"/>
    <property type="project" value="TreeGrafter"/>
</dbReference>
<feature type="repeat" description="ANK" evidence="5">
    <location>
        <begin position="704"/>
        <end position="736"/>
    </location>
</feature>
<evidence type="ECO:0000256" key="6">
    <source>
        <dbReference type="SAM" id="MobiDB-lite"/>
    </source>
</evidence>
<evidence type="ECO:0000256" key="5">
    <source>
        <dbReference type="PROSITE-ProRule" id="PRU00023"/>
    </source>
</evidence>
<feature type="compositionally biased region" description="Low complexity" evidence="6">
    <location>
        <begin position="626"/>
        <end position="637"/>
    </location>
</feature>
<dbReference type="GO" id="GO:0006629">
    <property type="term" value="P:lipid metabolic process"/>
    <property type="evidence" value="ECO:0007669"/>
    <property type="project" value="InterPro"/>
</dbReference>
<name>A0A9P6VR90_9HELO</name>
<evidence type="ECO:0000256" key="7">
    <source>
        <dbReference type="SAM" id="Phobius"/>
    </source>
</evidence>
<feature type="compositionally biased region" description="Basic and acidic residues" evidence="6">
    <location>
        <begin position="1191"/>
        <end position="1215"/>
    </location>
</feature>
<feature type="compositionally biased region" description="Basic and acidic residues" evidence="6">
    <location>
        <begin position="1358"/>
        <end position="1434"/>
    </location>
</feature>
<feature type="domain" description="DUF7593" evidence="9">
    <location>
        <begin position="1476"/>
        <end position="1625"/>
    </location>
</feature>
<evidence type="ECO:0000313" key="11">
    <source>
        <dbReference type="EMBL" id="KAG0652144.1"/>
    </source>
</evidence>
<feature type="compositionally biased region" description="Basic and acidic residues" evidence="6">
    <location>
        <begin position="556"/>
        <end position="567"/>
    </location>
</feature>
<dbReference type="GO" id="GO:0016627">
    <property type="term" value="F:oxidoreductase activity, acting on the CH-CH group of donors"/>
    <property type="evidence" value="ECO:0007669"/>
    <property type="project" value="InterPro"/>
</dbReference>
<feature type="compositionally biased region" description="Acidic residues" evidence="6">
    <location>
        <begin position="1337"/>
        <end position="1357"/>
    </location>
</feature>
<feature type="region of interest" description="Disordered" evidence="6">
    <location>
        <begin position="796"/>
        <end position="848"/>
    </location>
</feature>
<comment type="subcellular location">
    <subcellularLocation>
        <location evidence="1">Membrane</location>
        <topology evidence="1">Multi-pass membrane protein</topology>
    </subcellularLocation>
</comment>
<evidence type="ECO:0000259" key="8">
    <source>
        <dbReference type="Pfam" id="PF02544"/>
    </source>
</evidence>
<dbReference type="InterPro" id="IPR056015">
    <property type="entry name" value="DUF7593"/>
</dbReference>
<keyword evidence="4 7" id="KW-0472">Membrane</keyword>
<dbReference type="PROSITE" id="PS50088">
    <property type="entry name" value="ANK_REPEAT"/>
    <property type="match status" value="2"/>
</dbReference>
<feature type="compositionally biased region" description="Basic and acidic residues" evidence="6">
    <location>
        <begin position="1282"/>
        <end position="1336"/>
    </location>
</feature>
<feature type="compositionally biased region" description="Basic and acidic residues" evidence="6">
    <location>
        <begin position="1076"/>
        <end position="1092"/>
    </location>
</feature>
<dbReference type="SMART" id="SM00248">
    <property type="entry name" value="ANK"/>
    <property type="match status" value="5"/>
</dbReference>
<dbReference type="Gene3D" id="1.25.40.20">
    <property type="entry name" value="Ankyrin repeat-containing domain"/>
    <property type="match status" value="2"/>
</dbReference>
<dbReference type="InterPro" id="IPR002110">
    <property type="entry name" value="Ankyrin_rpt"/>
</dbReference>
<feature type="compositionally biased region" description="Basic and acidic residues" evidence="6">
    <location>
        <begin position="1129"/>
        <end position="1143"/>
    </location>
</feature>
<dbReference type="InterPro" id="IPR001104">
    <property type="entry name" value="3-oxo-5_a-steroid_4-DH_C"/>
</dbReference>
<sequence length="1790" mass="199211">MNYGSRSVESNDPSRKNILGYAASFQVPHTWFTHYYIVSTCSSIFWGHQILTRGQAFKLLARYSKPSTSGPMTGNQVLLAWSMMSIQGTRRLYESLALTKPSKSKMWVGLWAIGIAFYVAMGITVWIEGITTLDVDQPMASLLEFSRPSLRTAIAVPLFLLASGVQHECHKHLASLKKYTLPDNPYFQSVVCPHYTSEILVYVAFAIAAAPKGQVANRTVLAGLGFVVSNLGVTADSTRKWYVEKFGEEKVKRRWRMVPVLLDLSNSVQVVRIEVAGCDKKTSWLLQNLPSRLALMSSSKLAQDDVQDTATPRLDAMEGQDNAGAVTPRLGPSSTGLIAEADTVKSTRASTPNGIRSSPPPAMARDGGMDMDPFNASPEDAGVKSDSEAETIVLPGKDGHSPSKTRKSIKHEDESEDEEGEISSAPHVDAGGRDLGEAANRVDPNPNGSETVIATALGKRKRVKHSQNKDEPAHLGNSSGLSSVPTSPIATTRSSLSKPAASDSDISRSPSPRSPHSTLRGKAKSVDRVLPRRKQNASGDEGETRSSARQRSSGADQKHSREKDHRGPSKPTFDSHSRKRTRSISPPTRSHRRSISSQLPSKSIHGLSHKKKRVPAPLQSTEYQSDESSASGSSSHARSSRLHNLAAPVTGESTTSPAKMPPHKKHVNSSGQTWLARACAAGKLDVAKQRLAERPEDLNVGDNAQNTPLHTASIDGYEDIVKLLLESGCLVDPVNVARDTPLHDAIENGHVDVVKLLLDAGANPRKANGQGEDPYDLVNDNDGDKAAEEMRDAIIAAKERSSDVRRSSEDEQMQELDNHLSHPKGSPRQTPPAHDAQSNISRRNAGTRSIKTSDRILYQRLDTEELRKAAAENDMGAIVRILEVHSSHLDDPRSLINAAKAGHHEAISYMLALGSFNPDPQPLKDIPADSATPILAAIGRDNLQVIELLLNQSNFDPTRLIKGETYYEIAKKRGGHFWKEEEAMLRKAFDKYKAEHQSLPRKPRSPGLRRDGRDADRDARRAPRREEQQTPQSHRRTTSIPKIKEVEASKIQHRSPQSSSQSKESQMNAKRGPGRPRKEESVASEALSDRETTPLGPPKQRSHPKRSESDIGVASESETATKPRRKLVSGREFRGERELDKQRRASVASNASSASIKDRREGDTKTDKLARTGSANVPRPSKSSLNDQEPTSDKSYADKDKQRSTKRDDSKDRLSAIRGEIPVKRPRKSETPPRSVKQEVNGYDSGEVPQKRRRLEGEPKTGRKAETASSSSPDQRTTTAKSSHENGSVKHSSDLKERAFSTHKRVDSPDNPRHASEETSVKPSEKDPKAKSKGESVDQDVTMEDTEAAALQVEEEQEAQKRREVEEQEAKERAEKAAREKKLEEERAEEAAKQARLIKEQTEREEEAKRKQDAERKERQRQEDAEAHAREVERQRILYQEQERLKREEQERRRAQALEQQRAERLRLEKEKMEERLSKLPLLLRWFEQDNDPRRTEKATLFRFVEGFRYDTIRPEATGQPNGREEWMLNTHAALLLGEKDLQLSRYTAWEHIPLSQAAKQAVWQFENPIYALSHPSLLSLRRKFPDNGGSSYKIIEKCKALFMELDLFFIKVSEFMYVVPNFPHLRGLELVVKYRELQESPVWPPAPGKWKQDPDADPNQIFAPRPKYYINGVFTKQGQFQSSKISTTSFGERRVPRRGLIQVFPGELDYERLAREQGLLHLISDCSASHGQLNGTTNGHVNGITSPSSDKSKSTNGGSPHLENETILPLPLPNGIHDAEMSNTSSYSP</sequence>
<dbReference type="PANTHER" id="PTHR24149">
    <property type="entry name" value="ANKYRIN REPEAT DOMAIN-CONTAINING PROTEIN 12"/>
    <property type="match status" value="1"/>
</dbReference>
<dbReference type="Pfam" id="PF24513">
    <property type="entry name" value="DUF7593"/>
    <property type="match status" value="1"/>
</dbReference>
<keyword evidence="5" id="KW-0040">ANK repeat</keyword>
<keyword evidence="12" id="KW-1185">Reference proteome</keyword>
<evidence type="ECO:0000256" key="2">
    <source>
        <dbReference type="ARBA" id="ARBA00022692"/>
    </source>
</evidence>
<dbReference type="OrthoDB" id="194358at2759"/>
<dbReference type="Pfam" id="PF24521">
    <property type="entry name" value="Ank_KRIT1"/>
    <property type="match status" value="1"/>
</dbReference>
<dbReference type="GO" id="GO:0016020">
    <property type="term" value="C:membrane"/>
    <property type="evidence" value="ECO:0007669"/>
    <property type="project" value="UniProtKB-SubCell"/>
</dbReference>
<feature type="region of interest" description="Disordered" evidence="6">
    <location>
        <begin position="994"/>
        <end position="1434"/>
    </location>
</feature>
<evidence type="ECO:0000256" key="4">
    <source>
        <dbReference type="ARBA" id="ARBA00023136"/>
    </source>
</evidence>
<dbReference type="InterPro" id="IPR056485">
    <property type="entry name" value="ARM_KRIT1"/>
</dbReference>
<gene>
    <name evidence="11" type="ORF">D0Z07_1309</name>
</gene>
<feature type="region of interest" description="Disordered" evidence="6">
    <location>
        <begin position="649"/>
        <end position="668"/>
    </location>
</feature>
<dbReference type="InterPro" id="IPR036770">
    <property type="entry name" value="Ankyrin_rpt-contain_sf"/>
</dbReference>
<feature type="compositionally biased region" description="Low complexity" evidence="6">
    <location>
        <begin position="1054"/>
        <end position="1066"/>
    </location>
</feature>
<dbReference type="Pfam" id="PF12796">
    <property type="entry name" value="Ank_2"/>
    <property type="match status" value="1"/>
</dbReference>
<dbReference type="EMBL" id="VNKQ01000003">
    <property type="protein sequence ID" value="KAG0652144.1"/>
    <property type="molecule type" value="Genomic_DNA"/>
</dbReference>
<dbReference type="SUPFAM" id="SSF48403">
    <property type="entry name" value="Ankyrin repeat"/>
    <property type="match status" value="1"/>
</dbReference>
<dbReference type="PROSITE" id="PS50297">
    <property type="entry name" value="ANK_REP_REGION"/>
    <property type="match status" value="2"/>
</dbReference>